<comment type="subcellular location">
    <subcellularLocation>
        <location evidence="1 7">Membrane</location>
        <topology evidence="1 7">Single-pass type I membrane protein</topology>
    </subcellularLocation>
</comment>
<protein>
    <submittedName>
        <fullName evidence="10">ERP1</fullName>
    </submittedName>
</protein>
<dbReference type="OrthoDB" id="3427at2759"/>
<keyword evidence="11" id="KW-1185">Reference proteome</keyword>
<accession>A0A8J5QE45</accession>
<proteinExistence type="inferred from homology"/>
<feature type="transmembrane region" description="Helical" evidence="8">
    <location>
        <begin position="210"/>
        <end position="230"/>
    </location>
</feature>
<keyword evidence="4" id="KW-0732">Signal</keyword>
<evidence type="ECO:0000256" key="8">
    <source>
        <dbReference type="SAM" id="Phobius"/>
    </source>
</evidence>
<evidence type="ECO:0000313" key="10">
    <source>
        <dbReference type="EMBL" id="KAG7660457.1"/>
    </source>
</evidence>
<gene>
    <name evidence="10" type="ORF">J8A68_006029</name>
</gene>
<feature type="transmembrane region" description="Helical" evidence="8">
    <location>
        <begin position="6"/>
        <end position="22"/>
    </location>
</feature>
<organism evidence="10 11">
    <name type="scientific">[Candida] subhashii</name>
    <dbReference type="NCBI Taxonomy" id="561895"/>
    <lineage>
        <taxon>Eukaryota</taxon>
        <taxon>Fungi</taxon>
        <taxon>Dikarya</taxon>
        <taxon>Ascomycota</taxon>
        <taxon>Saccharomycotina</taxon>
        <taxon>Pichiomycetes</taxon>
        <taxon>Debaryomycetaceae</taxon>
        <taxon>Spathaspora</taxon>
    </lineage>
</organism>
<keyword evidence="5 8" id="KW-1133">Transmembrane helix</keyword>
<keyword evidence="3 7" id="KW-0812">Transmembrane</keyword>
<evidence type="ECO:0000313" key="11">
    <source>
        <dbReference type="Proteomes" id="UP000694255"/>
    </source>
</evidence>
<evidence type="ECO:0000256" key="2">
    <source>
        <dbReference type="ARBA" id="ARBA00007104"/>
    </source>
</evidence>
<feature type="domain" description="GOLD" evidence="9">
    <location>
        <begin position="27"/>
        <end position="147"/>
    </location>
</feature>
<dbReference type="GeneID" id="73472828"/>
<dbReference type="InterPro" id="IPR015720">
    <property type="entry name" value="Emp24-like"/>
</dbReference>
<evidence type="ECO:0000256" key="1">
    <source>
        <dbReference type="ARBA" id="ARBA00004479"/>
    </source>
</evidence>
<dbReference type="InterPro" id="IPR009038">
    <property type="entry name" value="GOLD_dom"/>
</dbReference>
<reference evidence="10 11" key="1">
    <citation type="journal article" date="2021" name="DNA Res.">
        <title>Genome analysis of Candida subhashii reveals its hybrid nature and dual mitochondrial genome conformations.</title>
        <authorList>
            <person name="Mixao V."/>
            <person name="Hegedusova E."/>
            <person name="Saus E."/>
            <person name="Pryszcz L.P."/>
            <person name="Cillingova A."/>
            <person name="Nosek J."/>
            <person name="Gabaldon T."/>
        </authorList>
    </citation>
    <scope>NUCLEOTIDE SEQUENCE [LARGE SCALE GENOMIC DNA]</scope>
    <source>
        <strain evidence="10 11">CBS 10753</strain>
    </source>
</reference>
<name>A0A8J5QE45_9ASCO</name>
<evidence type="ECO:0000256" key="6">
    <source>
        <dbReference type="ARBA" id="ARBA00023136"/>
    </source>
</evidence>
<dbReference type="PROSITE" id="PS50866">
    <property type="entry name" value="GOLD"/>
    <property type="match status" value="1"/>
</dbReference>
<evidence type="ECO:0000259" key="9">
    <source>
        <dbReference type="PROSITE" id="PS50866"/>
    </source>
</evidence>
<dbReference type="Pfam" id="PF01105">
    <property type="entry name" value="EMP24_GP25L"/>
    <property type="match status" value="1"/>
</dbReference>
<evidence type="ECO:0000256" key="5">
    <source>
        <dbReference type="ARBA" id="ARBA00022989"/>
    </source>
</evidence>
<comment type="caution">
    <text evidence="10">The sequence shown here is derived from an EMBL/GenBank/DDBJ whole genome shotgun (WGS) entry which is preliminary data.</text>
</comment>
<dbReference type="RefSeq" id="XP_049260691.1">
    <property type="nucleotide sequence ID" value="XM_049410159.1"/>
</dbReference>
<keyword evidence="6 8" id="KW-0472">Membrane</keyword>
<dbReference type="Proteomes" id="UP000694255">
    <property type="component" value="Unassembled WGS sequence"/>
</dbReference>
<comment type="similarity">
    <text evidence="2 7">Belongs to the EMP24/GP25L family.</text>
</comment>
<dbReference type="EMBL" id="JAGSYN010000300">
    <property type="protein sequence ID" value="KAG7660457.1"/>
    <property type="molecule type" value="Genomic_DNA"/>
</dbReference>
<dbReference type="AlphaFoldDB" id="A0A8J5QE45"/>
<dbReference type="PANTHER" id="PTHR22811">
    <property type="entry name" value="TRANSMEMBRANE EMP24 DOMAIN-CONTAINING PROTEIN"/>
    <property type="match status" value="1"/>
</dbReference>
<dbReference type="GO" id="GO:0016020">
    <property type="term" value="C:membrane"/>
    <property type="evidence" value="ECO:0007669"/>
    <property type="project" value="UniProtKB-SubCell"/>
</dbReference>
<evidence type="ECO:0000256" key="7">
    <source>
        <dbReference type="RuleBase" id="RU003827"/>
    </source>
</evidence>
<evidence type="ECO:0000256" key="4">
    <source>
        <dbReference type="ARBA" id="ARBA00022729"/>
    </source>
</evidence>
<evidence type="ECO:0000256" key="3">
    <source>
        <dbReference type="ARBA" id="ARBA00022692"/>
    </source>
</evidence>
<dbReference type="SMART" id="SM01190">
    <property type="entry name" value="EMP24_GP25L"/>
    <property type="match status" value="1"/>
</dbReference>
<sequence>MNLRFILLFYIQIVNGLIYYYTQSNTRKCFYHELHKETILTGKYKLEIFDEITQSYRPPIDRVEIGVVIDVEEVFNSNSRVVHQRGVAMGQFSFNTLETGQHRICLTPKSFIGGGGGGLWFGNNGNNGNGGQHHQDVLKDSRFKLARIGIQLMNTDPKLLDSSRKGEMNSIKRQIYRLHGKLHEIRREQVLIREKEAVFRDLSERTCDTVLRGVSIQLGALFIILLYQLYSYSKSFYNNKQKLE</sequence>